<organism evidence="1 2">
    <name type="scientific">SAR324 cluster bacterium</name>
    <dbReference type="NCBI Taxonomy" id="2024889"/>
    <lineage>
        <taxon>Bacteria</taxon>
        <taxon>Deltaproteobacteria</taxon>
        <taxon>SAR324 cluster</taxon>
    </lineage>
</organism>
<reference evidence="2" key="1">
    <citation type="submission" date="2017-09" db="EMBL/GenBank/DDBJ databases">
        <title>The Reconstruction of 2,631 Draft Metagenome-Assembled Genomes from the Global Oceans.</title>
        <authorList>
            <person name="Tully B.J."/>
            <person name="Graham E.D."/>
            <person name="Heidelberg J.F."/>
        </authorList>
    </citation>
    <scope>NUCLEOTIDE SEQUENCE [LARGE SCALE GENOMIC DNA]</scope>
</reference>
<gene>
    <name evidence="1" type="ORF">CMN54_02470</name>
</gene>
<dbReference type="Proteomes" id="UP000226525">
    <property type="component" value="Unassembled WGS sequence"/>
</dbReference>
<evidence type="ECO:0000313" key="1">
    <source>
        <dbReference type="EMBL" id="MAH62319.1"/>
    </source>
</evidence>
<name>A0A2D6YGM5_9DELT</name>
<dbReference type="AlphaFoldDB" id="A0A2D6YGM5"/>
<protein>
    <submittedName>
        <fullName evidence="1">Uncharacterized protein</fullName>
    </submittedName>
</protein>
<dbReference type="EMBL" id="NZEX01000024">
    <property type="protein sequence ID" value="MAH62319.1"/>
    <property type="molecule type" value="Genomic_DNA"/>
</dbReference>
<accession>A0A2D6YGM5</accession>
<comment type="caution">
    <text evidence="1">The sequence shown here is derived from an EMBL/GenBank/DDBJ whole genome shotgun (WGS) entry which is preliminary data.</text>
</comment>
<proteinExistence type="predicted"/>
<evidence type="ECO:0000313" key="2">
    <source>
        <dbReference type="Proteomes" id="UP000226525"/>
    </source>
</evidence>
<sequence length="80" mass="8210">MISGGIALGLGLESTGLIQTLVTNIPFAELSPLIIVVMAKLMGFLVWTFISSTATANVLLATMVTLEATASILGEIGSSK</sequence>